<dbReference type="EMBL" id="KV019054">
    <property type="protein sequence ID" value="KZV16431.1"/>
    <property type="molecule type" value="Genomic_DNA"/>
</dbReference>
<evidence type="ECO:0000313" key="1">
    <source>
        <dbReference type="EMBL" id="KZV16431.1"/>
    </source>
</evidence>
<accession>A0A2Z7A5B3</accession>
<gene>
    <name evidence="1" type="ORF">F511_31242</name>
</gene>
<protein>
    <submittedName>
        <fullName evidence="1">Uncharacterized protein</fullName>
    </submittedName>
</protein>
<proteinExistence type="predicted"/>
<keyword evidence="2" id="KW-1185">Reference proteome</keyword>
<organism evidence="1 2">
    <name type="scientific">Dorcoceras hygrometricum</name>
    <dbReference type="NCBI Taxonomy" id="472368"/>
    <lineage>
        <taxon>Eukaryota</taxon>
        <taxon>Viridiplantae</taxon>
        <taxon>Streptophyta</taxon>
        <taxon>Embryophyta</taxon>
        <taxon>Tracheophyta</taxon>
        <taxon>Spermatophyta</taxon>
        <taxon>Magnoliopsida</taxon>
        <taxon>eudicotyledons</taxon>
        <taxon>Gunneridae</taxon>
        <taxon>Pentapetalae</taxon>
        <taxon>asterids</taxon>
        <taxon>lamiids</taxon>
        <taxon>Lamiales</taxon>
        <taxon>Gesneriaceae</taxon>
        <taxon>Didymocarpoideae</taxon>
        <taxon>Trichosporeae</taxon>
        <taxon>Loxocarpinae</taxon>
        <taxon>Dorcoceras</taxon>
    </lineage>
</organism>
<dbReference type="Proteomes" id="UP000250235">
    <property type="component" value="Unassembled WGS sequence"/>
</dbReference>
<name>A0A2Z7A5B3_9LAMI</name>
<reference evidence="1 2" key="1">
    <citation type="journal article" date="2015" name="Proc. Natl. Acad. Sci. U.S.A.">
        <title>The resurrection genome of Boea hygrometrica: A blueprint for survival of dehydration.</title>
        <authorList>
            <person name="Xiao L."/>
            <person name="Yang G."/>
            <person name="Zhang L."/>
            <person name="Yang X."/>
            <person name="Zhao S."/>
            <person name="Ji Z."/>
            <person name="Zhou Q."/>
            <person name="Hu M."/>
            <person name="Wang Y."/>
            <person name="Chen M."/>
            <person name="Xu Y."/>
            <person name="Jin H."/>
            <person name="Xiao X."/>
            <person name="Hu G."/>
            <person name="Bao F."/>
            <person name="Hu Y."/>
            <person name="Wan P."/>
            <person name="Li L."/>
            <person name="Deng X."/>
            <person name="Kuang T."/>
            <person name="Xiang C."/>
            <person name="Zhu J.K."/>
            <person name="Oliver M.J."/>
            <person name="He Y."/>
        </authorList>
    </citation>
    <scope>NUCLEOTIDE SEQUENCE [LARGE SCALE GENOMIC DNA]</scope>
    <source>
        <strain evidence="2">cv. XS01</strain>
    </source>
</reference>
<dbReference type="AlphaFoldDB" id="A0A2Z7A5B3"/>
<sequence>MSCWSTAELTAGALACSDERSVSVVLNAGEALLSFWVSIPCYLILEFVVNTCVSVWNENGVLAVGVKCISPDLCRMLVDFRGSVTDLRFPVAFCHEFQGQEEDYLRVLRIAVLLRDLYALTVNLQCMVKSVR</sequence>
<evidence type="ECO:0000313" key="2">
    <source>
        <dbReference type="Proteomes" id="UP000250235"/>
    </source>
</evidence>